<evidence type="ECO:0000313" key="1">
    <source>
        <dbReference type="Ensembl" id="ENSVKKP00000016296.1"/>
    </source>
</evidence>
<keyword evidence="2" id="KW-1185">Reference proteome</keyword>
<dbReference type="Ensembl" id="ENSVKKT00000016691.1">
    <property type="protein sequence ID" value="ENSVKKP00000016296.1"/>
    <property type="gene ID" value="ENSVKKG00000011107.1"/>
</dbReference>
<reference evidence="1" key="2">
    <citation type="submission" date="2025-09" db="UniProtKB">
        <authorList>
            <consortium name="Ensembl"/>
        </authorList>
    </citation>
    <scope>IDENTIFICATION</scope>
</reference>
<dbReference type="Pfam" id="PF08695">
    <property type="entry name" value="Coa1"/>
    <property type="match status" value="1"/>
</dbReference>
<protein>
    <submittedName>
        <fullName evidence="1">Cytochrome c oxidase assembly factor 1 homolog</fullName>
    </submittedName>
</protein>
<name>A0A8D2L3W1_VARKO</name>
<dbReference type="InterPro" id="IPR014807">
    <property type="entry name" value="Coa1"/>
</dbReference>
<dbReference type="PANTHER" id="PTHR47148">
    <property type="entry name" value="CYTOCHROME C OXIDASE ASSEMBLY FACTOR 1 HOMOLOG"/>
    <property type="match status" value="1"/>
</dbReference>
<dbReference type="Proteomes" id="UP000694545">
    <property type="component" value="Unplaced"/>
</dbReference>
<dbReference type="GO" id="GO:0005743">
    <property type="term" value="C:mitochondrial inner membrane"/>
    <property type="evidence" value="ECO:0007669"/>
    <property type="project" value="TreeGrafter"/>
</dbReference>
<dbReference type="GO" id="GO:0032981">
    <property type="term" value="P:mitochondrial respiratory chain complex I assembly"/>
    <property type="evidence" value="ECO:0007669"/>
    <property type="project" value="TreeGrafter"/>
</dbReference>
<organism evidence="1 2">
    <name type="scientific">Varanus komodoensis</name>
    <name type="common">Komodo dragon</name>
    <dbReference type="NCBI Taxonomy" id="61221"/>
    <lineage>
        <taxon>Eukaryota</taxon>
        <taxon>Metazoa</taxon>
        <taxon>Chordata</taxon>
        <taxon>Craniata</taxon>
        <taxon>Vertebrata</taxon>
        <taxon>Euteleostomi</taxon>
        <taxon>Lepidosauria</taxon>
        <taxon>Squamata</taxon>
        <taxon>Bifurcata</taxon>
        <taxon>Unidentata</taxon>
        <taxon>Episquamata</taxon>
        <taxon>Toxicofera</taxon>
        <taxon>Anguimorpha</taxon>
        <taxon>Paleoanguimorpha</taxon>
        <taxon>Varanoidea</taxon>
        <taxon>Varanidae</taxon>
        <taxon>Varanus</taxon>
    </lineage>
</organism>
<dbReference type="GO" id="GO:0033617">
    <property type="term" value="P:mitochondrial respiratory chain complex IV assembly"/>
    <property type="evidence" value="ECO:0007669"/>
    <property type="project" value="TreeGrafter"/>
</dbReference>
<accession>A0A8D2L3W1</accession>
<reference evidence="1" key="1">
    <citation type="submission" date="2025-08" db="UniProtKB">
        <authorList>
            <consortium name="Ensembl"/>
        </authorList>
    </citation>
    <scope>IDENTIFICATION</scope>
</reference>
<dbReference type="PANTHER" id="PTHR47148:SF1">
    <property type="entry name" value="CYTOCHROME C OXIDASE ASSEMBLY FACTOR 1 HOMOLOG"/>
    <property type="match status" value="1"/>
</dbReference>
<dbReference type="OMA" id="LPMPRWH"/>
<dbReference type="AlphaFoldDB" id="A0A8D2L3W1"/>
<proteinExistence type="predicted"/>
<sequence length="120" mass="13299">MVRVCCCFLFGSESFARTQYYQEALEQLQKDPAALEALGAPPLKVHFIRLMDKNNRVDVTKAQLKIPVSGSKSGGYLHVTAEKDFSLKSWHLQEVTLQLLNSHSIPVPLSSGKNAIGQEV</sequence>
<evidence type="ECO:0000313" key="2">
    <source>
        <dbReference type="Proteomes" id="UP000694545"/>
    </source>
</evidence>